<evidence type="ECO:0000256" key="4">
    <source>
        <dbReference type="ARBA" id="ARBA00022827"/>
    </source>
</evidence>
<keyword evidence="4 6" id="KW-0274">FAD</keyword>
<dbReference type="InterPro" id="IPR046373">
    <property type="entry name" value="Acyl-CoA_Oxase/DH_mid-dom_sf"/>
</dbReference>
<proteinExistence type="inferred from homology"/>
<feature type="domain" description="Acyl-CoA dehydrogenase/oxidase N-terminal" evidence="9">
    <location>
        <begin position="4"/>
        <end position="112"/>
    </location>
</feature>
<dbReference type="Gene3D" id="1.10.540.10">
    <property type="entry name" value="Acyl-CoA dehydrogenase/oxidase, N-terminal domain"/>
    <property type="match status" value="1"/>
</dbReference>
<dbReference type="InterPro" id="IPR009100">
    <property type="entry name" value="AcylCoA_DH/oxidase_NM_dom_sf"/>
</dbReference>
<feature type="domain" description="Acyl-CoA dehydrogenase/oxidase C-terminal" evidence="7">
    <location>
        <begin position="226"/>
        <end position="375"/>
    </location>
</feature>
<dbReference type="InParanoid" id="A0A3N0V1X5"/>
<reference evidence="10 11" key="1">
    <citation type="submission" date="2018-10" db="EMBL/GenBank/DDBJ databases">
        <authorList>
            <person name="Chen W.-M."/>
        </authorList>
    </citation>
    <scope>NUCLEOTIDE SEQUENCE [LARGE SCALE GENOMIC DNA]</scope>
    <source>
        <strain evidence="10 11">THS-13</strain>
    </source>
</reference>
<dbReference type="SUPFAM" id="SSF47203">
    <property type="entry name" value="Acyl-CoA dehydrogenase C-terminal domain-like"/>
    <property type="match status" value="1"/>
</dbReference>
<dbReference type="InterPro" id="IPR013786">
    <property type="entry name" value="AcylCoA_DH/ox_N"/>
</dbReference>
<dbReference type="InterPro" id="IPR009075">
    <property type="entry name" value="AcylCo_DH/oxidase_C"/>
</dbReference>
<dbReference type="InterPro" id="IPR036250">
    <property type="entry name" value="AcylCo_DH-like_C"/>
</dbReference>
<dbReference type="PANTHER" id="PTHR43884:SF12">
    <property type="entry name" value="ISOVALERYL-COA DEHYDROGENASE, MITOCHONDRIAL-RELATED"/>
    <property type="match status" value="1"/>
</dbReference>
<dbReference type="EMBL" id="RJVO01000008">
    <property type="protein sequence ID" value="ROH86807.1"/>
    <property type="molecule type" value="Genomic_DNA"/>
</dbReference>
<accession>A0A3N0V1X5</accession>
<dbReference type="SUPFAM" id="SSF56645">
    <property type="entry name" value="Acyl-CoA dehydrogenase NM domain-like"/>
    <property type="match status" value="1"/>
</dbReference>
<dbReference type="Pfam" id="PF02771">
    <property type="entry name" value="Acyl-CoA_dh_N"/>
    <property type="match status" value="1"/>
</dbReference>
<dbReference type="FunFam" id="1.20.140.10:FF:000001">
    <property type="entry name" value="Acyl-CoA dehydrogenase"/>
    <property type="match status" value="1"/>
</dbReference>
<feature type="domain" description="Acyl-CoA oxidase/dehydrogenase middle" evidence="8">
    <location>
        <begin position="116"/>
        <end position="213"/>
    </location>
</feature>
<evidence type="ECO:0000256" key="5">
    <source>
        <dbReference type="ARBA" id="ARBA00023002"/>
    </source>
</evidence>
<comment type="caution">
    <text evidence="10">The sequence shown here is derived from an EMBL/GenBank/DDBJ whole genome shotgun (WGS) entry which is preliminary data.</text>
</comment>
<evidence type="ECO:0000259" key="8">
    <source>
        <dbReference type="Pfam" id="PF02770"/>
    </source>
</evidence>
<dbReference type="InterPro" id="IPR006091">
    <property type="entry name" value="Acyl-CoA_Oxase/DH_mid-dom"/>
</dbReference>
<dbReference type="GO" id="GO:0003995">
    <property type="term" value="F:acyl-CoA dehydrogenase activity"/>
    <property type="evidence" value="ECO:0007669"/>
    <property type="project" value="InterPro"/>
</dbReference>
<evidence type="ECO:0000256" key="6">
    <source>
        <dbReference type="RuleBase" id="RU362125"/>
    </source>
</evidence>
<evidence type="ECO:0000313" key="10">
    <source>
        <dbReference type="EMBL" id="ROH86807.1"/>
    </source>
</evidence>
<dbReference type="PROSITE" id="PS00073">
    <property type="entry name" value="ACYL_COA_DH_2"/>
    <property type="match status" value="1"/>
</dbReference>
<dbReference type="PANTHER" id="PTHR43884">
    <property type="entry name" value="ACYL-COA DEHYDROGENASE"/>
    <property type="match status" value="1"/>
</dbReference>
<dbReference type="FunFam" id="2.40.110.10:FF:000002">
    <property type="entry name" value="Acyl-CoA dehydrogenase fadE12"/>
    <property type="match status" value="1"/>
</dbReference>
<sequence length="376" mass="41658">MDSDLELFRDAVSRFVEGEMVPHDEHWRKQNHVGHEIWRKAGEMGFLCTDIPAEYGGAGGDFRHEAVVYEECLRRGITGFGQGVHSIAAHYVLNHGTEEQKQKFLPRLASGQLVGAIAMTEPGAGSDLQGVRTKAELDGDHYVVNGSKIFITNGYLAEFLILVARTNPTLPGAKGLSILLVETKDLKGYRCGRILDKMGMKAQDTAELFFEDVRIPAENLLGGTEGRGFIQLMSDLPYERAIVALGGVAAMEGALAETVKYVKERKAFGKTVAEFQNTKYKLAEVATITRIARTFIDRCIQDVVDGKLDTATASMAKYWITDMQQQVIDECVQLHGGYGYMNEYLVTRMFADARVQRIYGGTNEIMKELISRSVLG</sequence>
<keyword evidence="11" id="KW-1185">Reference proteome</keyword>
<dbReference type="InterPro" id="IPR006089">
    <property type="entry name" value="Acyl-CoA_DH_CS"/>
</dbReference>
<dbReference type="Gene3D" id="2.40.110.10">
    <property type="entry name" value="Butyryl-CoA Dehydrogenase, subunit A, domain 2"/>
    <property type="match status" value="1"/>
</dbReference>
<evidence type="ECO:0000259" key="7">
    <source>
        <dbReference type="Pfam" id="PF00441"/>
    </source>
</evidence>
<protein>
    <submittedName>
        <fullName evidence="10">Acyl-CoA dehydrogenase</fullName>
    </submittedName>
</protein>
<comment type="cofactor">
    <cofactor evidence="1 6">
        <name>FAD</name>
        <dbReference type="ChEBI" id="CHEBI:57692"/>
    </cofactor>
</comment>
<evidence type="ECO:0000259" key="9">
    <source>
        <dbReference type="Pfam" id="PF02771"/>
    </source>
</evidence>
<dbReference type="InterPro" id="IPR037069">
    <property type="entry name" value="AcylCoA_DH/ox_N_sf"/>
</dbReference>
<evidence type="ECO:0000313" key="11">
    <source>
        <dbReference type="Proteomes" id="UP000282106"/>
    </source>
</evidence>
<evidence type="ECO:0000256" key="3">
    <source>
        <dbReference type="ARBA" id="ARBA00022630"/>
    </source>
</evidence>
<dbReference type="GO" id="GO:0050660">
    <property type="term" value="F:flavin adenine dinucleotide binding"/>
    <property type="evidence" value="ECO:0007669"/>
    <property type="project" value="InterPro"/>
</dbReference>
<organism evidence="10 11">
    <name type="scientific">Stagnimonas aquatica</name>
    <dbReference type="NCBI Taxonomy" id="2689987"/>
    <lineage>
        <taxon>Bacteria</taxon>
        <taxon>Pseudomonadati</taxon>
        <taxon>Pseudomonadota</taxon>
        <taxon>Gammaproteobacteria</taxon>
        <taxon>Nevskiales</taxon>
        <taxon>Nevskiaceae</taxon>
        <taxon>Stagnimonas</taxon>
    </lineage>
</organism>
<dbReference type="Gene3D" id="1.20.140.10">
    <property type="entry name" value="Butyryl-CoA Dehydrogenase, subunit A, domain 3"/>
    <property type="match status" value="1"/>
</dbReference>
<name>A0A3N0V1X5_9GAMM</name>
<gene>
    <name evidence="10" type="ORF">ED208_14915</name>
</gene>
<evidence type="ECO:0000256" key="2">
    <source>
        <dbReference type="ARBA" id="ARBA00009347"/>
    </source>
</evidence>
<keyword evidence="3 6" id="KW-0285">Flavoprotein</keyword>
<dbReference type="AlphaFoldDB" id="A0A3N0V1X5"/>
<dbReference type="Pfam" id="PF00441">
    <property type="entry name" value="Acyl-CoA_dh_1"/>
    <property type="match status" value="1"/>
</dbReference>
<evidence type="ECO:0000256" key="1">
    <source>
        <dbReference type="ARBA" id="ARBA00001974"/>
    </source>
</evidence>
<dbReference type="Pfam" id="PF02770">
    <property type="entry name" value="Acyl-CoA_dh_M"/>
    <property type="match status" value="1"/>
</dbReference>
<dbReference type="PROSITE" id="PS00072">
    <property type="entry name" value="ACYL_COA_DH_1"/>
    <property type="match status" value="1"/>
</dbReference>
<keyword evidence="5 6" id="KW-0560">Oxidoreductase</keyword>
<dbReference type="Proteomes" id="UP000282106">
    <property type="component" value="Unassembled WGS sequence"/>
</dbReference>
<comment type="similarity">
    <text evidence="2 6">Belongs to the acyl-CoA dehydrogenase family.</text>
</comment>